<name>A0A160PBT5_9HYPH</name>
<evidence type="ECO:0000313" key="1">
    <source>
        <dbReference type="EMBL" id="BAU88811.1"/>
    </source>
</evidence>
<organism evidence="1 2">
    <name type="scientific">Methylorubrum populi</name>
    <dbReference type="NCBI Taxonomy" id="223967"/>
    <lineage>
        <taxon>Bacteria</taxon>
        <taxon>Pseudomonadati</taxon>
        <taxon>Pseudomonadota</taxon>
        <taxon>Alphaproteobacteria</taxon>
        <taxon>Hyphomicrobiales</taxon>
        <taxon>Methylobacteriaceae</taxon>
        <taxon>Methylorubrum</taxon>
    </lineage>
</organism>
<dbReference type="Proteomes" id="UP000218288">
    <property type="component" value="Chromosome"/>
</dbReference>
<sequence>MQLPHLAPIGGAGSRLSLARPYICRFMSLRRVIYPSVWPFIVGVSRRWASDDVVSNAAVVNVAFAPERFNAVYATNKSFVLALTPGLSAELGGRWHAVRACAPPLTRS</sequence>
<dbReference type="EMBL" id="AP014809">
    <property type="protein sequence ID" value="BAU88811.1"/>
    <property type="molecule type" value="Genomic_DNA"/>
</dbReference>
<proteinExistence type="predicted"/>
<dbReference type="AlphaFoldDB" id="A0A160PBT5"/>
<reference evidence="1 2" key="1">
    <citation type="journal article" date="2016" name="Genome Announc.">
        <title>Complete Genome Sequence of Methylobacterium populi P-1M, Isolated from Pink-Pigmented Household Biofilm.</title>
        <authorList>
            <person name="Morohoshi T."/>
            <person name="Ikeda T."/>
        </authorList>
    </citation>
    <scope>NUCLEOTIDE SEQUENCE [LARGE SCALE GENOMIC DNA]</scope>
    <source>
        <strain evidence="1 2">P-1M</strain>
    </source>
</reference>
<accession>A0A160PBT5</accession>
<gene>
    <name evidence="1" type="ORF">MPPM_0206</name>
</gene>
<evidence type="ECO:0000313" key="2">
    <source>
        <dbReference type="Proteomes" id="UP000218288"/>
    </source>
</evidence>
<protein>
    <submittedName>
        <fullName evidence="1">Uncharacterized protein</fullName>
    </submittedName>
</protein>